<protein>
    <recommendedName>
        <fullName evidence="16 17">Protein E6</fullName>
    </recommendedName>
</protein>
<feature type="zinc finger region" evidence="16">
    <location>
        <begin position="100"/>
        <end position="136"/>
    </location>
</feature>
<evidence type="ECO:0000313" key="19">
    <source>
        <dbReference type="Proteomes" id="UP000244836"/>
    </source>
</evidence>
<feature type="zinc finger region" evidence="16">
    <location>
        <begin position="27"/>
        <end position="63"/>
    </location>
</feature>
<evidence type="ECO:0000256" key="9">
    <source>
        <dbReference type="ARBA" id="ARBA00023015"/>
    </source>
</evidence>
<keyword evidence="9 16" id="KW-0805">Transcription regulation</keyword>
<dbReference type="KEGG" id="vg:37620438"/>
<comment type="subunit">
    <text evidence="16">Forms homodimers. Interacts with ubiquitin-protein ligase UBE3A/E6-AP; this interaction stimulates UBE3A ubiquitin activity. Interacts with host BAK1.</text>
</comment>
<evidence type="ECO:0000256" key="14">
    <source>
        <dbReference type="ARBA" id="ARBA00023280"/>
    </source>
</evidence>
<keyword evidence="11 16" id="KW-0010">Activator</keyword>
<evidence type="ECO:0000256" key="16">
    <source>
        <dbReference type="HAMAP-Rule" id="MF_04006"/>
    </source>
</evidence>
<evidence type="ECO:0000256" key="10">
    <source>
        <dbReference type="ARBA" id="ARBA00023125"/>
    </source>
</evidence>
<evidence type="ECO:0000256" key="11">
    <source>
        <dbReference type="ARBA" id="ARBA00023159"/>
    </source>
</evidence>
<proteinExistence type="inferred from homology"/>
<evidence type="ECO:0000256" key="4">
    <source>
        <dbReference type="ARBA" id="ARBA00022581"/>
    </source>
</evidence>
<dbReference type="GO" id="GO:0042025">
    <property type="term" value="C:host cell nucleus"/>
    <property type="evidence" value="ECO:0007669"/>
    <property type="project" value="UniProtKB-SubCell"/>
</dbReference>
<dbReference type="EMBL" id="KR816174">
    <property type="protein sequence ID" value="ANG08957.1"/>
    <property type="molecule type" value="Genomic_DNA"/>
</dbReference>
<dbReference type="GO" id="GO:0052170">
    <property type="term" value="P:symbiont-mediated suppression of host innate immune response"/>
    <property type="evidence" value="ECO:0007669"/>
    <property type="project" value="UniProtKB-KW"/>
</dbReference>
<dbReference type="SUPFAM" id="SSF161229">
    <property type="entry name" value="E6 C-terminal domain-like"/>
    <property type="match status" value="2"/>
</dbReference>
<keyword evidence="2 16" id="KW-0244">Early protein</keyword>
<dbReference type="GO" id="GO:0008270">
    <property type="term" value="F:zinc ion binding"/>
    <property type="evidence" value="ECO:0007669"/>
    <property type="project" value="UniProtKB-KW"/>
</dbReference>
<dbReference type="GO" id="GO:0006351">
    <property type="term" value="P:DNA-templated transcription"/>
    <property type="evidence" value="ECO:0007669"/>
    <property type="project" value="UniProtKB-UniRule"/>
</dbReference>
<keyword evidence="8 16" id="KW-0862">Zinc</keyword>
<keyword evidence="15 16" id="KW-1119">Modulation of host cell apoptosis by virus</keyword>
<keyword evidence="4 16" id="KW-0945">Host-virus interaction</keyword>
<evidence type="ECO:0000256" key="13">
    <source>
        <dbReference type="ARBA" id="ARBA00023200"/>
    </source>
</evidence>
<dbReference type="InterPro" id="IPR038575">
    <property type="entry name" value="E6_sf"/>
</dbReference>
<keyword evidence="7 16" id="KW-0863">Zinc-finger</keyword>
<organism evidence="18 19">
    <name type="scientific">Human papillomavirus 187</name>
    <dbReference type="NCBI Taxonomy" id="1851130"/>
    <lineage>
        <taxon>Viruses</taxon>
        <taxon>Monodnaviria</taxon>
        <taxon>Shotokuvirae</taxon>
        <taxon>Cossaviricota</taxon>
        <taxon>Papovaviricetes</taxon>
        <taxon>Zurhausenvirales</taxon>
        <taxon>Papillomaviridae</taxon>
        <taxon>Firstpapillomavirinae</taxon>
        <taxon>Gammapapillomavirus</taxon>
        <taxon>Gammapapillomavirus 26</taxon>
    </lineage>
</organism>
<evidence type="ECO:0000256" key="3">
    <source>
        <dbReference type="ARBA" id="ARBA00022562"/>
    </source>
</evidence>
<keyword evidence="10 16" id="KW-0238">DNA-binding</keyword>
<dbReference type="Gene3D" id="3.30.240.40">
    <property type="entry name" value="E6 early regulatory protein"/>
    <property type="match status" value="2"/>
</dbReference>
<dbReference type="GO" id="GO:0052150">
    <property type="term" value="P:symbiont-mediated perturbation of host apoptosis"/>
    <property type="evidence" value="ECO:0007669"/>
    <property type="project" value="UniProtKB-KW"/>
</dbReference>
<keyword evidence="13 16" id="KW-1035">Host cytoplasm</keyword>
<comment type="subcellular location">
    <subcellularLocation>
        <location evidence="16 17">Host cytoplasm</location>
    </subcellularLocation>
    <subcellularLocation>
        <location evidence="16 17">Host nucleus</location>
    </subcellularLocation>
</comment>
<gene>
    <name evidence="16 18" type="primary">E6</name>
</gene>
<dbReference type="Pfam" id="PF00518">
    <property type="entry name" value="E6"/>
    <property type="match status" value="1"/>
</dbReference>
<dbReference type="InterPro" id="IPR001334">
    <property type="entry name" value="E6"/>
</dbReference>
<dbReference type="GeneID" id="37620438"/>
<keyword evidence="19" id="KW-1185">Reference proteome</keyword>
<dbReference type="OrthoDB" id="27353at10239"/>
<comment type="function">
    <text evidence="16">Plays a major role in the induction and maintenance of cellular transformation. E6 associates with host UBE3A/E6-AP ubiquitin-protein ligase and modulates its activity. Protects host keratinocytes from apoptosis by mediating the degradation of host BAK1. May also inhibit host immune response.</text>
</comment>
<evidence type="ECO:0000256" key="15">
    <source>
        <dbReference type="ARBA" id="ARBA00023323"/>
    </source>
</evidence>
<dbReference type="Proteomes" id="UP000244836">
    <property type="component" value="Segment"/>
</dbReference>
<evidence type="ECO:0000256" key="1">
    <source>
        <dbReference type="ARBA" id="ARBA00006346"/>
    </source>
</evidence>
<evidence type="ECO:0000256" key="5">
    <source>
        <dbReference type="ARBA" id="ARBA00022632"/>
    </source>
</evidence>
<comment type="caution">
    <text evidence="16">Lacks conserved residue(s) required for the propagation of feature annotation.</text>
</comment>
<reference evidence="18 19" key="1">
    <citation type="submission" date="2015-05" db="EMBL/GenBank/DDBJ databases">
        <title>Novel next-generation sequencing and bioinformatics pipeline for detection of human papillomavirus.</title>
        <authorList>
            <person name="Chen Z."/>
            <person name="Burk R."/>
        </authorList>
    </citation>
    <scope>NUCLEOTIDE SEQUENCE [LARGE SCALE GENOMIC DNA]</scope>
    <source>
        <strain evidence="18">ACS447</strain>
    </source>
</reference>
<sequence>MEPFFPTRLDDYCKYFRVSIFDVSLQCIFCGFILDTQQLADFYRKGLSLVWRSNLCFACCRQCCRVSARFEFEQYLRCSVSSVMIQDVLNKPLKDILIRCYGCMAMLDLVEKYDTVCRNEHFYLVRNGWKGLCRQCTPK</sequence>
<dbReference type="RefSeq" id="YP_009508892.1">
    <property type="nucleotide sequence ID" value="NC_039086.1"/>
</dbReference>
<evidence type="ECO:0000256" key="17">
    <source>
        <dbReference type="RuleBase" id="RU363123"/>
    </source>
</evidence>
<dbReference type="GO" id="GO:0039648">
    <property type="term" value="P:symbiont-mediated perturbation of host ubiquitin-like protein modification"/>
    <property type="evidence" value="ECO:0007669"/>
    <property type="project" value="UniProtKB-UniRule"/>
</dbReference>
<evidence type="ECO:0000256" key="8">
    <source>
        <dbReference type="ARBA" id="ARBA00022833"/>
    </source>
</evidence>
<keyword evidence="3 16" id="KW-1048">Host nucleus</keyword>
<dbReference type="GO" id="GO:0030430">
    <property type="term" value="C:host cell cytoplasm"/>
    <property type="evidence" value="ECO:0007669"/>
    <property type="project" value="UniProtKB-SubCell"/>
</dbReference>
<evidence type="ECO:0000256" key="6">
    <source>
        <dbReference type="ARBA" id="ARBA00022723"/>
    </source>
</evidence>
<accession>A0A2R2YZ30</accession>
<evidence type="ECO:0000256" key="2">
    <source>
        <dbReference type="ARBA" id="ARBA00022518"/>
    </source>
</evidence>
<dbReference type="GO" id="GO:0003677">
    <property type="term" value="F:DNA binding"/>
    <property type="evidence" value="ECO:0007669"/>
    <property type="project" value="UniProtKB-UniRule"/>
</dbReference>
<keyword evidence="5 16" id="KW-1090">Inhibition of host innate immune response by virus</keyword>
<comment type="similarity">
    <text evidence="1 16 17">Belongs to the papillomaviridae E6 protein family.</text>
</comment>
<evidence type="ECO:0000313" key="18">
    <source>
        <dbReference type="EMBL" id="ANG08957.1"/>
    </source>
</evidence>
<keyword evidence="14 16" id="KW-0899">Viral immunoevasion</keyword>
<name>A0A2R2YZ30_9PAPI</name>
<dbReference type="GO" id="GO:0006355">
    <property type="term" value="P:regulation of DNA-templated transcription"/>
    <property type="evidence" value="ECO:0007669"/>
    <property type="project" value="UniProtKB-UniRule"/>
</dbReference>
<keyword evidence="6 16" id="KW-0479">Metal-binding</keyword>
<evidence type="ECO:0000256" key="12">
    <source>
        <dbReference type="ARBA" id="ARBA00023163"/>
    </source>
</evidence>
<evidence type="ECO:0000256" key="7">
    <source>
        <dbReference type="ARBA" id="ARBA00022771"/>
    </source>
</evidence>
<dbReference type="GO" id="GO:0039502">
    <property type="term" value="P:symbiont-mediated suppression of host type I interferon-mediated signaling pathway"/>
    <property type="evidence" value="ECO:0007669"/>
    <property type="project" value="UniProtKB-UniRule"/>
</dbReference>
<dbReference type="HAMAP" id="MF_04006">
    <property type="entry name" value="HPV_E6"/>
    <property type="match status" value="1"/>
</dbReference>
<keyword evidence="12 16" id="KW-0804">Transcription</keyword>